<dbReference type="Proteomes" id="UP001529510">
    <property type="component" value="Unassembled WGS sequence"/>
</dbReference>
<feature type="non-terminal residue" evidence="2">
    <location>
        <position position="1"/>
    </location>
</feature>
<gene>
    <name evidence="2" type="ORF">M9458_047454</name>
</gene>
<dbReference type="AlphaFoldDB" id="A0ABD0N3Q1"/>
<sequence>TPSVKPATPGENVVISCKFSSAPACGTPCVSWYLQKSEEAPKILIYYTSSRWSGTASRFSGSGSGTDFTLTISGVQTEDAGHYYCQSLHSIYSGYV</sequence>
<dbReference type="InterPro" id="IPR013106">
    <property type="entry name" value="Ig_V-set"/>
</dbReference>
<dbReference type="InterPro" id="IPR007110">
    <property type="entry name" value="Ig-like_dom"/>
</dbReference>
<evidence type="ECO:0000313" key="3">
    <source>
        <dbReference type="Proteomes" id="UP001529510"/>
    </source>
</evidence>
<keyword evidence="3" id="KW-1185">Reference proteome</keyword>
<dbReference type="InterPro" id="IPR050150">
    <property type="entry name" value="IgV_Light_Chain"/>
</dbReference>
<dbReference type="Pfam" id="PF07686">
    <property type="entry name" value="V-set"/>
    <property type="match status" value="1"/>
</dbReference>
<dbReference type="PROSITE" id="PS50835">
    <property type="entry name" value="IG_LIKE"/>
    <property type="match status" value="1"/>
</dbReference>
<evidence type="ECO:0000259" key="1">
    <source>
        <dbReference type="PROSITE" id="PS50835"/>
    </source>
</evidence>
<proteinExistence type="predicted"/>
<dbReference type="InterPro" id="IPR036179">
    <property type="entry name" value="Ig-like_dom_sf"/>
</dbReference>
<dbReference type="InterPro" id="IPR003599">
    <property type="entry name" value="Ig_sub"/>
</dbReference>
<reference evidence="2 3" key="1">
    <citation type="submission" date="2024-05" db="EMBL/GenBank/DDBJ databases">
        <title>Genome sequencing and assembly of Indian major carp, Cirrhinus mrigala (Hamilton, 1822).</title>
        <authorList>
            <person name="Mohindra V."/>
            <person name="Chowdhury L.M."/>
            <person name="Lal K."/>
            <person name="Jena J.K."/>
        </authorList>
    </citation>
    <scope>NUCLEOTIDE SEQUENCE [LARGE SCALE GENOMIC DNA]</scope>
    <source>
        <strain evidence="2">CM1030</strain>
        <tissue evidence="2">Blood</tissue>
    </source>
</reference>
<accession>A0ABD0N3Q1</accession>
<evidence type="ECO:0000313" key="2">
    <source>
        <dbReference type="EMBL" id="KAL0156208.1"/>
    </source>
</evidence>
<dbReference type="PANTHER" id="PTHR23267">
    <property type="entry name" value="IMMUNOGLOBULIN LIGHT CHAIN"/>
    <property type="match status" value="1"/>
</dbReference>
<name>A0ABD0N3Q1_CIRMR</name>
<comment type="caution">
    <text evidence="2">The sequence shown here is derived from an EMBL/GenBank/DDBJ whole genome shotgun (WGS) entry which is preliminary data.</text>
</comment>
<dbReference type="InterPro" id="IPR013783">
    <property type="entry name" value="Ig-like_fold"/>
</dbReference>
<dbReference type="SMART" id="SM00406">
    <property type="entry name" value="IGv"/>
    <property type="match status" value="1"/>
</dbReference>
<organism evidence="2 3">
    <name type="scientific">Cirrhinus mrigala</name>
    <name type="common">Mrigala</name>
    <dbReference type="NCBI Taxonomy" id="683832"/>
    <lineage>
        <taxon>Eukaryota</taxon>
        <taxon>Metazoa</taxon>
        <taxon>Chordata</taxon>
        <taxon>Craniata</taxon>
        <taxon>Vertebrata</taxon>
        <taxon>Euteleostomi</taxon>
        <taxon>Actinopterygii</taxon>
        <taxon>Neopterygii</taxon>
        <taxon>Teleostei</taxon>
        <taxon>Ostariophysi</taxon>
        <taxon>Cypriniformes</taxon>
        <taxon>Cyprinidae</taxon>
        <taxon>Labeoninae</taxon>
        <taxon>Labeonini</taxon>
        <taxon>Cirrhinus</taxon>
    </lineage>
</organism>
<feature type="non-terminal residue" evidence="2">
    <location>
        <position position="96"/>
    </location>
</feature>
<feature type="domain" description="Ig-like" evidence="1">
    <location>
        <begin position="1"/>
        <end position="96"/>
    </location>
</feature>
<dbReference type="Gene3D" id="2.60.40.10">
    <property type="entry name" value="Immunoglobulins"/>
    <property type="match status" value="1"/>
</dbReference>
<dbReference type="SUPFAM" id="SSF48726">
    <property type="entry name" value="Immunoglobulin"/>
    <property type="match status" value="1"/>
</dbReference>
<dbReference type="EMBL" id="JAMKFB020000024">
    <property type="protein sequence ID" value="KAL0156208.1"/>
    <property type="molecule type" value="Genomic_DNA"/>
</dbReference>
<protein>
    <recommendedName>
        <fullName evidence="1">Ig-like domain-containing protein</fullName>
    </recommendedName>
</protein>
<dbReference type="SMART" id="SM00409">
    <property type="entry name" value="IG"/>
    <property type="match status" value="1"/>
</dbReference>